<keyword evidence="5 7" id="KW-1133">Transmembrane helix</keyword>
<evidence type="ECO:0000256" key="5">
    <source>
        <dbReference type="ARBA" id="ARBA00022989"/>
    </source>
</evidence>
<protein>
    <submittedName>
        <fullName evidence="9">Rhomboid family intramembrane serine protease</fullName>
    </submittedName>
</protein>
<gene>
    <name evidence="9" type="ORF">GND95_12800</name>
</gene>
<evidence type="ECO:0000313" key="10">
    <source>
        <dbReference type="Proteomes" id="UP000483018"/>
    </source>
</evidence>
<dbReference type="SUPFAM" id="SSF144091">
    <property type="entry name" value="Rhomboid-like"/>
    <property type="match status" value="1"/>
</dbReference>
<evidence type="ECO:0000256" key="3">
    <source>
        <dbReference type="ARBA" id="ARBA00022692"/>
    </source>
</evidence>
<keyword evidence="6 7" id="KW-0472">Membrane</keyword>
<dbReference type="Gene3D" id="1.20.1540.10">
    <property type="entry name" value="Rhomboid-like"/>
    <property type="match status" value="1"/>
</dbReference>
<keyword evidence="4" id="KW-0378">Hydrolase</keyword>
<comment type="caution">
    <text evidence="9">The sequence shown here is derived from an EMBL/GenBank/DDBJ whole genome shotgun (WGS) entry which is preliminary data.</text>
</comment>
<feature type="transmembrane region" description="Helical" evidence="7">
    <location>
        <begin position="287"/>
        <end position="305"/>
    </location>
</feature>
<dbReference type="PANTHER" id="PTHR43731:SF14">
    <property type="entry name" value="PRESENILIN-ASSOCIATED RHOMBOID-LIKE PROTEIN, MITOCHONDRIAL"/>
    <property type="match status" value="1"/>
</dbReference>
<feature type="transmembrane region" description="Helical" evidence="7">
    <location>
        <begin position="363"/>
        <end position="383"/>
    </location>
</feature>
<dbReference type="InterPro" id="IPR035952">
    <property type="entry name" value="Rhomboid-like_sf"/>
</dbReference>
<accession>A0A7C8LFG6</accession>
<comment type="subcellular location">
    <subcellularLocation>
        <location evidence="1">Membrane</location>
        <topology evidence="1">Multi-pass membrane protein</topology>
    </subcellularLocation>
</comment>
<evidence type="ECO:0000256" key="2">
    <source>
        <dbReference type="ARBA" id="ARBA00009045"/>
    </source>
</evidence>
<evidence type="ECO:0000313" key="9">
    <source>
        <dbReference type="EMBL" id="KAE9629812.1"/>
    </source>
</evidence>
<dbReference type="GO" id="GO:0006508">
    <property type="term" value="P:proteolysis"/>
    <property type="evidence" value="ECO:0007669"/>
    <property type="project" value="UniProtKB-KW"/>
</dbReference>
<dbReference type="InterPro" id="IPR050925">
    <property type="entry name" value="Rhomboid_protease_S54"/>
</dbReference>
<name>A0A7C8LFG6_9FIRM</name>
<proteinExistence type="inferred from homology"/>
<evidence type="ECO:0000256" key="4">
    <source>
        <dbReference type="ARBA" id="ARBA00022801"/>
    </source>
</evidence>
<dbReference type="Pfam" id="PF01694">
    <property type="entry name" value="Rhomboid"/>
    <property type="match status" value="1"/>
</dbReference>
<evidence type="ECO:0000256" key="6">
    <source>
        <dbReference type="ARBA" id="ARBA00023136"/>
    </source>
</evidence>
<organism evidence="9 10">
    <name type="scientific">Defluviitalea raffinosedens</name>
    <dbReference type="NCBI Taxonomy" id="1450156"/>
    <lineage>
        <taxon>Bacteria</taxon>
        <taxon>Bacillati</taxon>
        <taxon>Bacillota</taxon>
        <taxon>Clostridia</taxon>
        <taxon>Lachnospirales</taxon>
        <taxon>Defluviitaleaceae</taxon>
        <taxon>Defluviitalea</taxon>
    </lineage>
</organism>
<dbReference type="AlphaFoldDB" id="A0A7C8LFG6"/>
<reference evidence="9 10" key="1">
    <citation type="submission" date="2019-12" db="EMBL/GenBank/DDBJ databases">
        <title>Defluviitalea raffinosedens, isolated from a biogas fermenter, genome sequencing and characterization.</title>
        <authorList>
            <person name="Rettenmaier R."/>
            <person name="Schneider M."/>
            <person name="Neuhaus K."/>
            <person name="Liebl W."/>
            <person name="Zverlov V."/>
        </authorList>
    </citation>
    <scope>NUCLEOTIDE SEQUENCE [LARGE SCALE GENOMIC DNA]</scope>
    <source>
        <strain evidence="9 10">249c-K6</strain>
    </source>
</reference>
<dbReference type="Proteomes" id="UP000483018">
    <property type="component" value="Unassembled WGS sequence"/>
</dbReference>
<dbReference type="InterPro" id="IPR022764">
    <property type="entry name" value="Peptidase_S54_rhomboid_dom"/>
</dbReference>
<feature type="transmembrane region" description="Helical" evidence="7">
    <location>
        <begin position="200"/>
        <end position="219"/>
    </location>
</feature>
<keyword evidence="3 7" id="KW-0812">Transmembrane</keyword>
<keyword evidence="10" id="KW-1185">Reference proteome</keyword>
<dbReference type="GO" id="GO:0004252">
    <property type="term" value="F:serine-type endopeptidase activity"/>
    <property type="evidence" value="ECO:0007669"/>
    <property type="project" value="InterPro"/>
</dbReference>
<evidence type="ECO:0000256" key="1">
    <source>
        <dbReference type="ARBA" id="ARBA00004141"/>
    </source>
</evidence>
<feature type="transmembrane region" description="Helical" evidence="7">
    <location>
        <begin position="255"/>
        <end position="275"/>
    </location>
</feature>
<comment type="similarity">
    <text evidence="2">Belongs to the peptidase S54 family.</text>
</comment>
<evidence type="ECO:0000259" key="8">
    <source>
        <dbReference type="Pfam" id="PF01694"/>
    </source>
</evidence>
<sequence length="387" mass="44889">MLIIALEFSTIVLKNIMRKWPMFTRFIHNAYPVFVEEGFELLSDRKEVDIFSEDVEVVRFIKRHNTILYIINFWNMLNIDFEVFTHRNNAYEKKLTEFFERLNCSHIIVLNLLITEEEMEFKNVSIFHPDQDIYSVSWIVELPTKKILVNKGDADEVLNIRQLVNKVFNIMDPSFDSEEENLRKYKDKIRRKIPLKEKSNNTALTYGIIVVNLIIWFVLELNGGSEDVNTLLLFGANEPFLVLKRDQYWRLVTSMFLHIGFSHLLYNNFALYLFGTRIERYYGKVKFILIYFTSGIIGSIASIFFSNTVSAGASGAIYGLSGALLFLAYKTRKEIDGFNTYTILVMILIGIGLGWVMPSIDNAAHLAGFLSGLFAGKLLLFPWKNRQ</sequence>
<evidence type="ECO:0000256" key="7">
    <source>
        <dbReference type="SAM" id="Phobius"/>
    </source>
</evidence>
<dbReference type="PANTHER" id="PTHR43731">
    <property type="entry name" value="RHOMBOID PROTEASE"/>
    <property type="match status" value="1"/>
</dbReference>
<dbReference type="GO" id="GO:0016020">
    <property type="term" value="C:membrane"/>
    <property type="evidence" value="ECO:0007669"/>
    <property type="project" value="UniProtKB-SubCell"/>
</dbReference>
<dbReference type="EMBL" id="WSLF01000016">
    <property type="protein sequence ID" value="KAE9629812.1"/>
    <property type="molecule type" value="Genomic_DNA"/>
</dbReference>
<feature type="transmembrane region" description="Helical" evidence="7">
    <location>
        <begin position="341"/>
        <end position="357"/>
    </location>
</feature>
<feature type="transmembrane region" description="Helical" evidence="7">
    <location>
        <begin position="311"/>
        <end position="329"/>
    </location>
</feature>
<feature type="domain" description="Peptidase S54 rhomboid" evidence="8">
    <location>
        <begin position="246"/>
        <end position="379"/>
    </location>
</feature>
<keyword evidence="9" id="KW-0645">Protease</keyword>